<proteinExistence type="predicted"/>
<reference evidence="1 2" key="1">
    <citation type="submission" date="2018-11" db="EMBL/GenBank/DDBJ databases">
        <authorList>
            <consortium name="Pathogen Informatics"/>
        </authorList>
    </citation>
    <scope>NUCLEOTIDE SEQUENCE [LARGE SCALE GENOMIC DNA]</scope>
</reference>
<evidence type="ECO:0000313" key="1">
    <source>
        <dbReference type="EMBL" id="VDN12584.1"/>
    </source>
</evidence>
<sequence length="101" mass="11484">MTSSKPTELSALLDEFFEFARTDHLQGHPLKLQRKPNHMDVRRSAFSQRAIGAWSELPEEMVLSDTVDTSKWNLDSPLLRNCDKYNEHSVSSSSLQLAHNG</sequence>
<keyword evidence="2" id="KW-1185">Reference proteome</keyword>
<dbReference type="OrthoDB" id="6769086at2759"/>
<dbReference type="EMBL" id="UYRU01054235">
    <property type="protein sequence ID" value="VDN12584.1"/>
    <property type="molecule type" value="Genomic_DNA"/>
</dbReference>
<organism evidence="1 2">
    <name type="scientific">Dibothriocephalus latus</name>
    <name type="common">Fish tapeworm</name>
    <name type="synonym">Diphyllobothrium latum</name>
    <dbReference type="NCBI Taxonomy" id="60516"/>
    <lineage>
        <taxon>Eukaryota</taxon>
        <taxon>Metazoa</taxon>
        <taxon>Spiralia</taxon>
        <taxon>Lophotrochozoa</taxon>
        <taxon>Platyhelminthes</taxon>
        <taxon>Cestoda</taxon>
        <taxon>Eucestoda</taxon>
        <taxon>Diphyllobothriidea</taxon>
        <taxon>Diphyllobothriidae</taxon>
        <taxon>Dibothriocephalus</taxon>
    </lineage>
</organism>
<evidence type="ECO:0000313" key="2">
    <source>
        <dbReference type="Proteomes" id="UP000281553"/>
    </source>
</evidence>
<name>A0A3P7L7R6_DIBLA</name>
<accession>A0A3P7L7R6</accession>
<dbReference type="AlphaFoldDB" id="A0A3P7L7R6"/>
<dbReference type="Proteomes" id="UP000281553">
    <property type="component" value="Unassembled WGS sequence"/>
</dbReference>
<protein>
    <submittedName>
        <fullName evidence="1">Uncharacterized protein</fullName>
    </submittedName>
</protein>
<gene>
    <name evidence="1" type="ORF">DILT_LOCUS8415</name>
</gene>